<reference evidence="1" key="1">
    <citation type="submission" date="2022-02" db="EMBL/GenBank/DDBJ databases">
        <title>Plant Genome Project.</title>
        <authorList>
            <person name="Zhang R.-G."/>
        </authorList>
    </citation>
    <scope>NUCLEOTIDE SEQUENCE</scope>
    <source>
        <strain evidence="1">AT1</strain>
    </source>
</reference>
<accession>A0ACC0Q3N4</accession>
<organism evidence="1 2">
    <name type="scientific">Rhododendron molle</name>
    <name type="common">Chinese azalea</name>
    <name type="synonym">Azalea mollis</name>
    <dbReference type="NCBI Taxonomy" id="49168"/>
    <lineage>
        <taxon>Eukaryota</taxon>
        <taxon>Viridiplantae</taxon>
        <taxon>Streptophyta</taxon>
        <taxon>Embryophyta</taxon>
        <taxon>Tracheophyta</taxon>
        <taxon>Spermatophyta</taxon>
        <taxon>Magnoliopsida</taxon>
        <taxon>eudicotyledons</taxon>
        <taxon>Gunneridae</taxon>
        <taxon>Pentapetalae</taxon>
        <taxon>asterids</taxon>
        <taxon>Ericales</taxon>
        <taxon>Ericaceae</taxon>
        <taxon>Ericoideae</taxon>
        <taxon>Rhodoreae</taxon>
        <taxon>Rhododendron</taxon>
    </lineage>
</organism>
<gene>
    <name evidence="1" type="ORF">RHMOL_Rhmol01G0169000</name>
</gene>
<name>A0ACC0Q3N4_RHOML</name>
<comment type="caution">
    <text evidence="1">The sequence shown here is derived from an EMBL/GenBank/DDBJ whole genome shotgun (WGS) entry which is preliminary data.</text>
</comment>
<dbReference type="Proteomes" id="UP001062846">
    <property type="component" value="Chromosome 1"/>
</dbReference>
<evidence type="ECO:0000313" key="2">
    <source>
        <dbReference type="Proteomes" id="UP001062846"/>
    </source>
</evidence>
<protein>
    <submittedName>
        <fullName evidence="1">Uncharacterized protein</fullName>
    </submittedName>
</protein>
<evidence type="ECO:0000313" key="1">
    <source>
        <dbReference type="EMBL" id="KAI8572059.1"/>
    </source>
</evidence>
<proteinExistence type="predicted"/>
<dbReference type="EMBL" id="CM046388">
    <property type="protein sequence ID" value="KAI8572059.1"/>
    <property type="molecule type" value="Genomic_DNA"/>
</dbReference>
<keyword evidence="2" id="KW-1185">Reference proteome</keyword>
<sequence>MREKVRLLRKLRRAIMSSGRLKSASGLVNLILILRSSFLAVGCWLASLLTRVNVAELMVIWLHTPSIKLVLLIWDRYCLCFGSASAEFIWTRNLMTEKSVNFVNMLQETLSRFLRKYKLPMS</sequence>